<evidence type="ECO:0000256" key="2">
    <source>
        <dbReference type="SAM" id="SignalP"/>
    </source>
</evidence>
<feature type="region of interest" description="Disordered" evidence="1">
    <location>
        <begin position="110"/>
        <end position="131"/>
    </location>
</feature>
<reference evidence="3 4" key="1">
    <citation type="submission" date="2015-02" db="EMBL/GenBank/DDBJ databases">
        <authorList>
            <person name="Ju K.-S."/>
            <person name="Doroghazi J.R."/>
            <person name="Metcalf W."/>
        </authorList>
    </citation>
    <scope>NUCLEOTIDE SEQUENCE [LARGE SCALE GENOMIC DNA]</scope>
    <source>
        <strain evidence="3 4">NRRL B-16140</strain>
    </source>
</reference>
<keyword evidence="2" id="KW-0732">Signal</keyword>
<dbReference type="AlphaFoldDB" id="A0A0F0GKY6"/>
<organism evidence="3 4">
    <name type="scientific">Lentzea aerocolonigenes</name>
    <name type="common">Lechevalieria aerocolonigenes</name>
    <name type="synonym">Saccharothrix aerocolonigenes</name>
    <dbReference type="NCBI Taxonomy" id="68170"/>
    <lineage>
        <taxon>Bacteria</taxon>
        <taxon>Bacillati</taxon>
        <taxon>Actinomycetota</taxon>
        <taxon>Actinomycetes</taxon>
        <taxon>Pseudonocardiales</taxon>
        <taxon>Pseudonocardiaceae</taxon>
        <taxon>Lentzea</taxon>
    </lineage>
</organism>
<proteinExistence type="predicted"/>
<dbReference type="PATRIC" id="fig|68170.10.peg.8811"/>
<evidence type="ECO:0000313" key="3">
    <source>
        <dbReference type="EMBL" id="KJK43231.1"/>
    </source>
</evidence>
<dbReference type="EMBL" id="JYJG01000300">
    <property type="protein sequence ID" value="KJK43231.1"/>
    <property type="molecule type" value="Genomic_DNA"/>
</dbReference>
<evidence type="ECO:0000313" key="4">
    <source>
        <dbReference type="Proteomes" id="UP000033393"/>
    </source>
</evidence>
<comment type="caution">
    <text evidence="3">The sequence shown here is derived from an EMBL/GenBank/DDBJ whole genome shotgun (WGS) entry which is preliminary data.</text>
</comment>
<gene>
    <name evidence="3" type="ORF">UK23_34075</name>
</gene>
<protein>
    <submittedName>
        <fullName evidence="3">Uncharacterized protein</fullName>
    </submittedName>
</protein>
<sequence>MDFVLTNHQESPVIRFARRSIAVVCLVLSAGLWAVPAAQAAPHWKIQSCHGALQAYWLPNVAMSGVFLACATTADRNEQINDAATSGDMTRRYNAAQALIQQNADSFLTPESPCEPGQEAAMGGAHAECAD</sequence>
<name>A0A0F0GKY6_LENAE</name>
<dbReference type="Proteomes" id="UP000033393">
    <property type="component" value="Unassembled WGS sequence"/>
</dbReference>
<keyword evidence="4" id="KW-1185">Reference proteome</keyword>
<evidence type="ECO:0000256" key="1">
    <source>
        <dbReference type="SAM" id="MobiDB-lite"/>
    </source>
</evidence>
<feature type="chain" id="PRO_5002441168" evidence="2">
    <location>
        <begin position="41"/>
        <end position="131"/>
    </location>
</feature>
<accession>A0A0F0GKY6</accession>
<feature type="signal peptide" evidence="2">
    <location>
        <begin position="1"/>
        <end position="40"/>
    </location>
</feature>